<proteinExistence type="inferred from homology"/>
<dbReference type="FunFam" id="3.60.10.10:FF:000052">
    <property type="entry name" value="Retrovirus-related Pol polyprotein LINE-1"/>
    <property type="match status" value="1"/>
</dbReference>
<dbReference type="EMBL" id="NCVQ01000008">
    <property type="protein sequence ID" value="PWZ14685.1"/>
    <property type="molecule type" value="Genomic_DNA"/>
</dbReference>
<dbReference type="Gene3D" id="3.90.226.10">
    <property type="entry name" value="2-enoyl-CoA Hydratase, Chain A, domain 1"/>
    <property type="match status" value="2"/>
</dbReference>
<comment type="caution">
    <text evidence="7">The sequence shown here is derived from an EMBL/GenBank/DDBJ whole genome shotgun (WGS) entry which is preliminary data.</text>
</comment>
<comment type="pathway">
    <text evidence="4">Amino-acid degradation; L-valine degradation.</text>
</comment>
<gene>
    <name evidence="7" type="primary">At2g30650_4</name>
    <name evidence="7" type="ORF">Zm00014a_013046</name>
</gene>
<dbReference type="Proteomes" id="UP000251960">
    <property type="component" value="Chromosome 7"/>
</dbReference>
<name>A0A3L6E1M9_MAIZE</name>
<dbReference type="InterPro" id="IPR032259">
    <property type="entry name" value="HIBYL-CoA-H"/>
</dbReference>
<dbReference type="CDD" id="cd09076">
    <property type="entry name" value="L1-EN"/>
    <property type="match status" value="1"/>
</dbReference>
<reference evidence="7 8" key="1">
    <citation type="journal article" date="2018" name="Nat. Genet.">
        <title>Extensive intraspecific gene order and gene structural variations between Mo17 and other maize genomes.</title>
        <authorList>
            <person name="Sun S."/>
            <person name="Zhou Y."/>
            <person name="Chen J."/>
            <person name="Shi J."/>
            <person name="Zhao H."/>
            <person name="Zhao H."/>
            <person name="Song W."/>
            <person name="Zhang M."/>
            <person name="Cui Y."/>
            <person name="Dong X."/>
            <person name="Liu H."/>
            <person name="Ma X."/>
            <person name="Jiao Y."/>
            <person name="Wang B."/>
            <person name="Wei X."/>
            <person name="Stein J.C."/>
            <person name="Glaubitz J.C."/>
            <person name="Lu F."/>
            <person name="Yu G."/>
            <person name="Liang C."/>
            <person name="Fengler K."/>
            <person name="Li B."/>
            <person name="Rafalski A."/>
            <person name="Schnable P.S."/>
            <person name="Ware D.H."/>
            <person name="Buckler E.S."/>
            <person name="Lai J."/>
        </authorList>
    </citation>
    <scope>NUCLEOTIDE SEQUENCE [LARGE SCALE GENOMIC DNA]</scope>
    <source>
        <strain evidence="8">cv. Missouri 17</strain>
        <tissue evidence="7">Seedling</tissue>
    </source>
</reference>
<dbReference type="GO" id="GO:0003860">
    <property type="term" value="F:3-hydroxyisobutyryl-CoA hydrolase activity"/>
    <property type="evidence" value="ECO:0007669"/>
    <property type="project" value="UniProtKB-UniRule"/>
</dbReference>
<sequence length="1019" mass="114730">MEGEGIEELGVVATISSSSGRERTRIHSLHVFLFTLRTRPSGKPPSIAVLEQLPCPAKRMALMSPPSVAGDDSDQVLFLYILVEVNGFTRTLILNRPKQLNALSSTMIMGLLRCFTAYEKDDGVKLLIMKGKGRAFCAGGDVAAVVRSIHKDSWKYGADFFRNEFLLNYIIATYTKPQVSLLSGIVMGGGAGVSLHGRFRVATDNTMKPQRKSLGRNPLSDAPYRNPGMVLNEQGPGRHPLSDASSLDLEPVISEQGSGRRILSGALHRRPGVVENEQGSLHLPRRVRRVRKLVEPTRVRVGSWNVGSLTGKLREIVDVVVRSRVNILCVQETKWKGQKAKEVEGTSFKLWYTGTATNKNGVGILIEKSLKDGVVDVKRLGDRIILVKLVIRDLVLNVISAYAPQVGLNENSKREFWEGLEEMVSSVPVGEKLFIGGDLNGHVGTSSTSFEGVHEGFGFGTRNQGEEILNFALAYDMFIANTFFRKRKSHLVTFSSGQHTSQIDFVLLRKEDRHACLDCKVIPGECVVTQHKLVVADFRFKIRLQRNKHNKVTRTKWWKLKGDVAQTFKERVIEEGPWAEEGDTNIMWRKMATCIRKIASEEFGLSQGNRRKLKALGGGTKMSKRLSRRRKIATNAYIIVMGYEDGDVSLDGQAVPKKDTFCYLGSMLQKEGDIDEDVSHRMKAGWLKWRQAAGVLCDLRVPHKLKGKFYRTPIRPAMLYGAECWPTKRRHVQQLSVAEMRMLRWICGHTRRDRVRNDDIRERVGVAPIEEKLMQHRLRWFGHIQRRPEEVFAMPETALGLFPDIGASYFLSRLPGFYGEYVGLAGARLDGGEMLACGLATHFVQSNVGCVCASLITPSKYSVPQSLLSLEESLKKVDTSNAFAVCGIIDQFAQQPSLKESSSLNRLEIINKCFSKRTVEEIISALIREGRTQTVGECLQREYRMVCHVMRGDFSRDFFEGCRAILLDKDRNPKWMPPRLEQVHDEAVEQYFSRIDDPQWEDLNLPARRSHGRNIESKL</sequence>
<dbReference type="Gene3D" id="3.60.10.10">
    <property type="entry name" value="Endonuclease/exonuclease/phosphatase"/>
    <property type="match status" value="1"/>
</dbReference>
<accession>A0A3L6E1M9</accession>
<dbReference type="PANTHER" id="PTHR43176">
    <property type="entry name" value="3-HYDROXYISOBUTYRYL-COA HYDROLASE-RELATED"/>
    <property type="match status" value="1"/>
</dbReference>
<protein>
    <recommendedName>
        <fullName evidence="2 4">3-hydroxyisobutyryl-CoA hydrolase</fullName>
        <shortName evidence="4">HIB-CoA hydrolase</shortName>
        <shortName evidence="4">HIBYL-CoA-H</shortName>
        <ecNumber evidence="2 4">3.1.2.4</ecNumber>
    </recommendedName>
    <alternativeName>
        <fullName evidence="4">3-hydroxyisobutyryl-coenzyme A hydrolase</fullName>
    </alternativeName>
</protein>
<dbReference type="EC" id="3.1.2.4" evidence="2 4"/>
<evidence type="ECO:0000256" key="4">
    <source>
        <dbReference type="RuleBase" id="RU369070"/>
    </source>
</evidence>
<dbReference type="SUPFAM" id="SSF56219">
    <property type="entry name" value="DNase I-like"/>
    <property type="match status" value="1"/>
</dbReference>
<evidence type="ECO:0000256" key="2">
    <source>
        <dbReference type="ARBA" id="ARBA00011915"/>
    </source>
</evidence>
<dbReference type="Pfam" id="PF16113">
    <property type="entry name" value="ECH_2"/>
    <property type="match status" value="2"/>
</dbReference>
<organism evidence="7 8">
    <name type="scientific">Zea mays</name>
    <name type="common">Maize</name>
    <dbReference type="NCBI Taxonomy" id="4577"/>
    <lineage>
        <taxon>Eukaryota</taxon>
        <taxon>Viridiplantae</taxon>
        <taxon>Streptophyta</taxon>
        <taxon>Embryophyta</taxon>
        <taxon>Tracheophyta</taxon>
        <taxon>Spermatophyta</taxon>
        <taxon>Magnoliopsida</taxon>
        <taxon>Liliopsida</taxon>
        <taxon>Poales</taxon>
        <taxon>Poaceae</taxon>
        <taxon>PACMAD clade</taxon>
        <taxon>Panicoideae</taxon>
        <taxon>Andropogonodae</taxon>
        <taxon>Andropogoneae</taxon>
        <taxon>Tripsacinae</taxon>
        <taxon>Zea</taxon>
    </lineage>
</organism>
<dbReference type="CDD" id="cd06558">
    <property type="entry name" value="crotonase-like"/>
    <property type="match status" value="1"/>
</dbReference>
<comment type="similarity">
    <text evidence="4">Belongs to the enoyl-CoA hydratase/isomerase family.</text>
</comment>
<evidence type="ECO:0000256" key="3">
    <source>
        <dbReference type="ARBA" id="ARBA00022801"/>
    </source>
</evidence>
<dbReference type="ExpressionAtlas" id="A0A3L6E1M9">
    <property type="expression patterns" value="baseline and differential"/>
</dbReference>
<dbReference type="InterPro" id="IPR029045">
    <property type="entry name" value="ClpP/crotonase-like_dom_sf"/>
</dbReference>
<comment type="function">
    <text evidence="4">Hydrolyzes 3-hydroxyisobutyryl-CoA (HIBYL-CoA), a saline catabolite. Has high activity toward isobutyryl-CoA. Could be an isobutyryl-CoA dehydrogenase that functions in valine catabolism.</text>
</comment>
<dbReference type="PANTHER" id="PTHR43176:SF3">
    <property type="entry name" value="3-HYDROXYISOBUTYRYL-COA HYDROLASE, MITOCHONDRIAL"/>
    <property type="match status" value="1"/>
</dbReference>
<keyword evidence="3 4" id="KW-0378">Hydrolase</keyword>
<feature type="domain" description="Endonuclease/exonuclease/phosphatase" evidence="5">
    <location>
        <begin position="302"/>
        <end position="442"/>
    </location>
</feature>
<dbReference type="GO" id="GO:0006574">
    <property type="term" value="P:L-valine catabolic process"/>
    <property type="evidence" value="ECO:0007669"/>
    <property type="project" value="UniProtKB-UniRule"/>
</dbReference>
<evidence type="ECO:0000259" key="5">
    <source>
        <dbReference type="Pfam" id="PF03372"/>
    </source>
</evidence>
<comment type="catalytic activity">
    <reaction evidence="1 4">
        <text>3-hydroxy-2-methylpropanoyl-CoA + H2O = 3-hydroxy-2-methylpropanoate + CoA + H(+)</text>
        <dbReference type="Rhea" id="RHEA:20888"/>
        <dbReference type="ChEBI" id="CHEBI:11805"/>
        <dbReference type="ChEBI" id="CHEBI:15377"/>
        <dbReference type="ChEBI" id="CHEBI:15378"/>
        <dbReference type="ChEBI" id="CHEBI:57287"/>
        <dbReference type="ChEBI" id="CHEBI:57340"/>
        <dbReference type="EC" id="3.1.2.4"/>
    </reaction>
</comment>
<dbReference type="InterPro" id="IPR045004">
    <property type="entry name" value="ECH_dom"/>
</dbReference>
<feature type="domain" description="Enoyl-CoA hydratase/isomerase" evidence="6">
    <location>
        <begin position="90"/>
        <end position="207"/>
    </location>
</feature>
<evidence type="ECO:0000313" key="7">
    <source>
        <dbReference type="EMBL" id="PWZ14685.1"/>
    </source>
</evidence>
<evidence type="ECO:0000259" key="6">
    <source>
        <dbReference type="Pfam" id="PF16113"/>
    </source>
</evidence>
<dbReference type="Pfam" id="PF03372">
    <property type="entry name" value="Exo_endo_phos"/>
    <property type="match status" value="1"/>
</dbReference>
<dbReference type="AlphaFoldDB" id="A0A3L6E1M9"/>
<dbReference type="SUPFAM" id="SSF52096">
    <property type="entry name" value="ClpP/crotonase"/>
    <property type="match status" value="2"/>
</dbReference>
<dbReference type="InterPro" id="IPR005135">
    <property type="entry name" value="Endo/exonuclease/phosphatase"/>
</dbReference>
<evidence type="ECO:0000256" key="1">
    <source>
        <dbReference type="ARBA" id="ARBA00001709"/>
    </source>
</evidence>
<dbReference type="InterPro" id="IPR036691">
    <property type="entry name" value="Endo/exonu/phosph_ase_sf"/>
</dbReference>
<feature type="domain" description="Enoyl-CoA hydratase/isomerase" evidence="6">
    <location>
        <begin position="790"/>
        <end position="927"/>
    </location>
</feature>
<evidence type="ECO:0000313" key="8">
    <source>
        <dbReference type="Proteomes" id="UP000251960"/>
    </source>
</evidence>